<evidence type="ECO:0000256" key="6">
    <source>
        <dbReference type="RuleBase" id="RU003406"/>
    </source>
</evidence>
<evidence type="ECO:0000256" key="3">
    <source>
        <dbReference type="ARBA" id="ARBA00022679"/>
    </source>
</evidence>
<dbReference type="EMBL" id="JAMQJY010000001">
    <property type="protein sequence ID" value="MCM2674259.1"/>
    <property type="molecule type" value="Genomic_DNA"/>
</dbReference>
<dbReference type="Gene3D" id="1.10.230.10">
    <property type="entry name" value="Cytochrome P450-Terp, domain 2"/>
    <property type="match status" value="1"/>
</dbReference>
<evidence type="ECO:0000256" key="5">
    <source>
        <dbReference type="PIRNR" id="PIRNR001369"/>
    </source>
</evidence>
<comment type="caution">
    <text evidence="7">The sequence shown here is derived from an EMBL/GenBank/DDBJ whole genome shotgun (WGS) entry which is preliminary data.</text>
</comment>
<dbReference type="NCBIfam" id="NF009004">
    <property type="entry name" value="PRK12349.1"/>
    <property type="match status" value="1"/>
</dbReference>
<dbReference type="PANTHER" id="PTHR11739">
    <property type="entry name" value="CITRATE SYNTHASE"/>
    <property type="match status" value="1"/>
</dbReference>
<dbReference type="InterPro" id="IPR016142">
    <property type="entry name" value="Citrate_synth-like_lrg_a-sub"/>
</dbReference>
<sequence>MKWEGFYCEAEPLFKPGLQDVVALETSISFLDTESERILIKGFDLIELSQEIGYVEMIHLLLEGSLPDRVQTENISQRLNKECDIAEEVWTILSQLPQTTHPMDAQRTALSVLAGFDADLEDRSVQTNVKRAYQLLAQLPDLTANSYHLLQGRARIVPDSSLSYTANFLYLLTGHIPSKLEERIFDLSLLLYSEHELPNSTFTARVIASTLSDMYGALTGAVSSLKGQLHGGANEAVMKLLLEVDSPVGFVELLQEKLKNKEKIMGFGHRVYAKKMDPRALIMKRALVDLSEHRGDDRFLQMCEAGEALMEKEKGLYPNLDYYAAPVYYMLGIPIALYTPIFFCSRTAGLTAHIIEQHDHNRLFRPRVHYTGTAYSSL</sequence>
<evidence type="ECO:0000256" key="4">
    <source>
        <dbReference type="ARBA" id="ARBA00049288"/>
    </source>
</evidence>
<dbReference type="InterPro" id="IPR016143">
    <property type="entry name" value="Citrate_synth-like_sm_a-sub"/>
</dbReference>
<reference evidence="7" key="1">
    <citation type="submission" date="2022-06" db="EMBL/GenBank/DDBJ databases">
        <title>Alkalicoccobacillus porphyridii sp. nov., isolated from a marine red alga, Porphyridium purpureum and reclassification of Shouchella plakortidis and Shouchella gibsonii as Alkalicoccobacillus plakortidis comb. nov. and Alkalicoccobacillus gibsonii comb. nov.</title>
        <authorList>
            <person name="Kim K.H."/>
            <person name="Lee J.K."/>
            <person name="Han D.M."/>
            <person name="Baek J.H."/>
            <person name="Jeon C.O."/>
        </authorList>
    </citation>
    <scope>NUCLEOTIDE SEQUENCE</scope>
    <source>
        <strain evidence="7">DSM 19153</strain>
    </source>
</reference>
<dbReference type="InterPro" id="IPR036969">
    <property type="entry name" value="Citrate_synthase_sf"/>
</dbReference>
<comment type="similarity">
    <text evidence="2 5 6">Belongs to the citrate synthase family.</text>
</comment>
<dbReference type="Proteomes" id="UP001203665">
    <property type="component" value="Unassembled WGS sequence"/>
</dbReference>
<evidence type="ECO:0000256" key="2">
    <source>
        <dbReference type="ARBA" id="ARBA00010566"/>
    </source>
</evidence>
<keyword evidence="8" id="KW-1185">Reference proteome</keyword>
<dbReference type="InterPro" id="IPR002020">
    <property type="entry name" value="Citrate_synthase"/>
</dbReference>
<dbReference type="PANTHER" id="PTHR11739:SF11">
    <property type="entry name" value="CITRATE_2-METHYLCITRATE SYNTHASE"/>
    <property type="match status" value="1"/>
</dbReference>
<name>A0ABT0XEG2_9BACI</name>
<evidence type="ECO:0000313" key="8">
    <source>
        <dbReference type="Proteomes" id="UP001203665"/>
    </source>
</evidence>
<dbReference type="PRINTS" id="PR00143">
    <property type="entry name" value="CITRTSNTHASE"/>
</dbReference>
<comment type="pathway">
    <text evidence="1">Carbohydrate metabolism; tricarboxylic acid cycle.</text>
</comment>
<proteinExistence type="inferred from homology"/>
<dbReference type="InterPro" id="IPR019810">
    <property type="entry name" value="Citrate_synthase_AS"/>
</dbReference>
<evidence type="ECO:0000256" key="1">
    <source>
        <dbReference type="ARBA" id="ARBA00005163"/>
    </source>
</evidence>
<organism evidence="7 8">
    <name type="scientific">Alkalicoccobacillus plakortidis</name>
    <dbReference type="NCBI Taxonomy" id="444060"/>
    <lineage>
        <taxon>Bacteria</taxon>
        <taxon>Bacillati</taxon>
        <taxon>Bacillota</taxon>
        <taxon>Bacilli</taxon>
        <taxon>Bacillales</taxon>
        <taxon>Bacillaceae</taxon>
        <taxon>Alkalicoccobacillus</taxon>
    </lineage>
</organism>
<dbReference type="InterPro" id="IPR024176">
    <property type="entry name" value="Citrate_synthase_bac-typ"/>
</dbReference>
<dbReference type="RefSeq" id="WP_251608855.1">
    <property type="nucleotide sequence ID" value="NZ_JAMQJY010000001.1"/>
</dbReference>
<dbReference type="Gene3D" id="1.10.580.10">
    <property type="entry name" value="Citrate Synthase, domain 1"/>
    <property type="match status" value="1"/>
</dbReference>
<gene>
    <name evidence="7" type="primary">mmgD</name>
    <name evidence="7" type="ORF">NDM98_01140</name>
</gene>
<accession>A0ABT0XEG2</accession>
<evidence type="ECO:0000313" key="7">
    <source>
        <dbReference type="EMBL" id="MCM2674259.1"/>
    </source>
</evidence>
<dbReference type="PIRSF" id="PIRSF001369">
    <property type="entry name" value="Citrate_synth"/>
    <property type="match status" value="1"/>
</dbReference>
<protein>
    <recommendedName>
        <fullName evidence="5">Citrate synthase</fullName>
    </recommendedName>
</protein>
<dbReference type="SUPFAM" id="SSF48256">
    <property type="entry name" value="Citrate synthase"/>
    <property type="match status" value="1"/>
</dbReference>
<dbReference type="Pfam" id="PF00285">
    <property type="entry name" value="Citrate_synt"/>
    <property type="match status" value="1"/>
</dbReference>
<dbReference type="CDD" id="cd06118">
    <property type="entry name" value="citrate_synt_like_1"/>
    <property type="match status" value="1"/>
</dbReference>
<comment type="catalytic activity">
    <reaction evidence="4">
        <text>oxaloacetate + acetyl-CoA + H2O = citrate + CoA + H(+)</text>
        <dbReference type="Rhea" id="RHEA:16845"/>
        <dbReference type="ChEBI" id="CHEBI:15377"/>
        <dbReference type="ChEBI" id="CHEBI:15378"/>
        <dbReference type="ChEBI" id="CHEBI:16452"/>
        <dbReference type="ChEBI" id="CHEBI:16947"/>
        <dbReference type="ChEBI" id="CHEBI:57287"/>
        <dbReference type="ChEBI" id="CHEBI:57288"/>
        <dbReference type="EC" id="2.3.3.16"/>
    </reaction>
</comment>
<dbReference type="PROSITE" id="PS00480">
    <property type="entry name" value="CITRATE_SYNTHASE"/>
    <property type="match status" value="1"/>
</dbReference>
<keyword evidence="3 5" id="KW-0808">Transferase</keyword>